<evidence type="ECO:0000256" key="2">
    <source>
        <dbReference type="ARBA" id="ARBA00005466"/>
    </source>
</evidence>
<evidence type="ECO:0000313" key="7">
    <source>
        <dbReference type="Proteomes" id="UP000297403"/>
    </source>
</evidence>
<evidence type="ECO:0000256" key="4">
    <source>
        <dbReference type="ARBA" id="ARBA00022827"/>
    </source>
</evidence>
<gene>
    <name evidence="6" type="ORF">E3O49_15280</name>
</gene>
<reference evidence="6 7" key="1">
    <citation type="submission" date="2019-03" db="EMBL/GenBank/DDBJ databases">
        <title>Genomics of glacier-inhabiting Cryobacterium strains.</title>
        <authorList>
            <person name="Liu Q."/>
            <person name="Xin Y.-H."/>
        </authorList>
    </citation>
    <scope>NUCLEOTIDE SEQUENCE [LARGE SCALE GENOMIC DNA]</scope>
    <source>
        <strain evidence="7">TMT1-22</strain>
    </source>
</reference>
<keyword evidence="7" id="KW-1185">Reference proteome</keyword>
<dbReference type="Gene3D" id="3.40.462.20">
    <property type="match status" value="1"/>
</dbReference>
<keyword evidence="4" id="KW-0274">FAD</keyword>
<dbReference type="AlphaFoldDB" id="A0AAQ2HDY3"/>
<keyword evidence="3" id="KW-0285">Flavoprotein</keyword>
<dbReference type="GO" id="GO:0016491">
    <property type="term" value="F:oxidoreductase activity"/>
    <property type="evidence" value="ECO:0007669"/>
    <property type="project" value="UniProtKB-KW"/>
</dbReference>
<evidence type="ECO:0000256" key="5">
    <source>
        <dbReference type="ARBA" id="ARBA00023002"/>
    </source>
</evidence>
<evidence type="ECO:0000256" key="3">
    <source>
        <dbReference type="ARBA" id="ARBA00022630"/>
    </source>
</evidence>
<dbReference type="EMBL" id="SOFY01000084">
    <property type="protein sequence ID" value="TFC41752.1"/>
    <property type="molecule type" value="Genomic_DNA"/>
</dbReference>
<dbReference type="InterPro" id="IPR036318">
    <property type="entry name" value="FAD-bd_PCMH-like_sf"/>
</dbReference>
<accession>A0AAQ2HDY3</accession>
<dbReference type="PANTHER" id="PTHR42973">
    <property type="entry name" value="BINDING OXIDOREDUCTASE, PUTATIVE (AFU_ORTHOLOGUE AFUA_1G17690)-RELATED"/>
    <property type="match status" value="1"/>
</dbReference>
<dbReference type="SUPFAM" id="SSF55103">
    <property type="entry name" value="FAD-linked oxidases, C-terminal domain"/>
    <property type="match status" value="1"/>
</dbReference>
<comment type="caution">
    <text evidence="6">The sequence shown here is derived from an EMBL/GenBank/DDBJ whole genome shotgun (WGS) entry which is preliminary data.</text>
</comment>
<proteinExistence type="inferred from homology"/>
<dbReference type="Gene3D" id="3.30.465.10">
    <property type="match status" value="1"/>
</dbReference>
<dbReference type="InterPro" id="IPR016169">
    <property type="entry name" value="FAD-bd_PCMH_sub2"/>
</dbReference>
<keyword evidence="5" id="KW-0560">Oxidoreductase</keyword>
<evidence type="ECO:0000256" key="1">
    <source>
        <dbReference type="ARBA" id="ARBA00001974"/>
    </source>
</evidence>
<comment type="cofactor">
    <cofactor evidence="1">
        <name>FAD</name>
        <dbReference type="ChEBI" id="CHEBI:57692"/>
    </cofactor>
</comment>
<name>A0AAQ2HDY3_9MICO</name>
<comment type="similarity">
    <text evidence="2">Belongs to the oxygen-dependent FAD-linked oxidoreductase family.</text>
</comment>
<evidence type="ECO:0000313" key="6">
    <source>
        <dbReference type="EMBL" id="TFC41752.1"/>
    </source>
</evidence>
<protein>
    <submittedName>
        <fullName evidence="6">FAD-binding oxidoreductase</fullName>
    </submittedName>
</protein>
<dbReference type="InterPro" id="IPR050416">
    <property type="entry name" value="FAD-linked_Oxidoreductase"/>
</dbReference>
<organism evidence="6 7">
    <name type="scientific">Cryobacterium shii</name>
    <dbReference type="NCBI Taxonomy" id="1259235"/>
    <lineage>
        <taxon>Bacteria</taxon>
        <taxon>Bacillati</taxon>
        <taxon>Actinomycetota</taxon>
        <taxon>Actinomycetes</taxon>
        <taxon>Micrococcales</taxon>
        <taxon>Microbacteriaceae</taxon>
        <taxon>Cryobacterium</taxon>
    </lineage>
</organism>
<dbReference type="GO" id="GO:0050660">
    <property type="term" value="F:flavin adenine dinucleotide binding"/>
    <property type="evidence" value="ECO:0007669"/>
    <property type="project" value="InterPro"/>
</dbReference>
<sequence>MGKQTTRQQSGHPHSLDAVNDLQRHISGLVITVGDTGYDEARRVWNGMIDRHPVAVVRAADAGDIGPVVQFARAHGLTIDNLVAAEVLTAAGENVTASDSENSELLWGLRGGGGNFGVVSTFTFQAHPLPAEVFSGNLVYGRDRWLEALRAFEAWTRDLPAELTSIISFLVPPPGWEPGDDPLMLLGFAWASPDIAAGEEIVDRLRRAAPPDAEVVEPARWTAWQSAVDELFPRGVRGYWKNTSFDRLDDDVIQVIARRAAEQTWRGTGFDIHHMGGAVARVDEEAPPFPNRAAQFWLNIYGFWPDAADDEARIAFVRGFAAEMEPFASGCQYVNFLGAEPDQDPLAAALAVFGPAKLRRLSGLKRTWDPHGVVDPVQ</sequence>
<dbReference type="PANTHER" id="PTHR42973:SF39">
    <property type="entry name" value="FAD-BINDING PCMH-TYPE DOMAIN-CONTAINING PROTEIN"/>
    <property type="match status" value="1"/>
</dbReference>
<dbReference type="RefSeq" id="WP_134402823.1">
    <property type="nucleotide sequence ID" value="NZ_SOFY01000084.1"/>
</dbReference>
<dbReference type="Proteomes" id="UP000297403">
    <property type="component" value="Unassembled WGS sequence"/>
</dbReference>
<dbReference type="InterPro" id="IPR016164">
    <property type="entry name" value="FAD-linked_Oxase-like_C"/>
</dbReference>
<dbReference type="SUPFAM" id="SSF56176">
    <property type="entry name" value="FAD-binding/transporter-associated domain-like"/>
    <property type="match status" value="2"/>
</dbReference>